<dbReference type="Pfam" id="PF13620">
    <property type="entry name" value="CarboxypepD_reg"/>
    <property type="match status" value="1"/>
</dbReference>
<dbReference type="Proteomes" id="UP000812031">
    <property type="component" value="Unassembled WGS sequence"/>
</dbReference>
<evidence type="ECO:0000313" key="5">
    <source>
        <dbReference type="EMBL" id="MBW4362182.1"/>
    </source>
</evidence>
<dbReference type="EMBL" id="JAHWYN010000018">
    <property type="protein sequence ID" value="MBW4362182.1"/>
    <property type="molecule type" value="Genomic_DNA"/>
</dbReference>
<feature type="repeat" description="TPR" evidence="1">
    <location>
        <begin position="56"/>
        <end position="89"/>
    </location>
</feature>
<evidence type="ECO:0000256" key="3">
    <source>
        <dbReference type="SAM" id="SignalP"/>
    </source>
</evidence>
<dbReference type="PANTHER" id="PTHR30329:SF21">
    <property type="entry name" value="LIPOPROTEIN YIAD-RELATED"/>
    <property type="match status" value="1"/>
</dbReference>
<proteinExistence type="predicted"/>
<keyword evidence="1" id="KW-0802">TPR repeat</keyword>
<sequence length="648" mass="73544">MKNITVLYLTILNLFSLCIYAQKAKVSSADKKYDNYAYIDAIKTYERVAEKGYKSPDMYQKLGNAYFFNSELDKAVKWYDELFALTTNVDPVYYYRYAYCLRSVGQTDKANEMLKIYNQKSDNSSKGESYIKEVNYLDKIKANSGRYKIKDGGVNSKYSDYGSSFYNDKLVFTSSRDTGSLGQRKHTWTDQYFTNLYETNLTGDSLTPSKVNKFSKNVKSKFHEASAVFTRDGKTMYFTRNNYLDGKKGKDENKITLIKIYKASFENNDWANIIELPFNSNNYSTAHPALSPDEKTLYFVSDMPGTLGESDIFKVSINSDGTYGAPENLGKTINTTGKETFPFVSEENEIYFASDTHSGLGGLDIFVSKIKPDGTFDEVQNVGADVNSPKDDFAYLINTQNRIGFFSSNRDGGKGYDDIYQFLETKRLIPKCKPELNGLITELATGQILTNAKITLYDDQHKIIKSIESDEKGSFSFNVENEKTYSVRAEKEDYTTTEKTIAIPANDCKTELNLAFEKALCKVAVGDDLGKCFGIKWIYFDLDKSNIRPEAALDLAKILDVMGQYPNMKIDIRSHTDSRASFKYNDALSERRAKSTKDWLIQNGINPSRLSSKGYGETKLFNNCSDGIKCTEEEHQQNRRSEFIITAL</sequence>
<feature type="domain" description="OmpA-like" evidence="4">
    <location>
        <begin position="527"/>
        <end position="648"/>
    </location>
</feature>
<keyword evidence="2" id="KW-0472">Membrane</keyword>
<dbReference type="PANTHER" id="PTHR30329">
    <property type="entry name" value="STATOR ELEMENT OF FLAGELLAR MOTOR COMPLEX"/>
    <property type="match status" value="1"/>
</dbReference>
<dbReference type="InterPro" id="IPR019734">
    <property type="entry name" value="TPR_rpt"/>
</dbReference>
<gene>
    <name evidence="5" type="ORF">KZH69_16965</name>
</gene>
<protein>
    <submittedName>
        <fullName evidence="5">OmpA family protein</fullName>
    </submittedName>
</protein>
<dbReference type="RefSeq" id="WP_219318673.1">
    <property type="nucleotide sequence ID" value="NZ_JAHWYN010000018.1"/>
</dbReference>
<dbReference type="PROSITE" id="PS51123">
    <property type="entry name" value="OMPA_2"/>
    <property type="match status" value="1"/>
</dbReference>
<evidence type="ECO:0000259" key="4">
    <source>
        <dbReference type="PROSITE" id="PS51123"/>
    </source>
</evidence>
<comment type="caution">
    <text evidence="5">The sequence shown here is derived from an EMBL/GenBank/DDBJ whole genome shotgun (WGS) entry which is preliminary data.</text>
</comment>
<dbReference type="InterPro" id="IPR006665">
    <property type="entry name" value="OmpA-like"/>
</dbReference>
<evidence type="ECO:0000313" key="6">
    <source>
        <dbReference type="Proteomes" id="UP000812031"/>
    </source>
</evidence>
<keyword evidence="6" id="KW-1185">Reference proteome</keyword>
<keyword evidence="3" id="KW-0732">Signal</keyword>
<reference evidence="5 6" key="1">
    <citation type="submission" date="2021-07" db="EMBL/GenBank/DDBJ databases">
        <title>Flavobacterium sp. nov. isolated from sediment on the Taihu Lake.</title>
        <authorList>
            <person name="Qu J.-H."/>
        </authorList>
    </citation>
    <scope>NUCLEOTIDE SEQUENCE [LARGE SCALE GENOMIC DNA]</scope>
    <source>
        <strain evidence="5 6">NAS39</strain>
    </source>
</reference>
<dbReference type="InterPro" id="IPR050330">
    <property type="entry name" value="Bact_OuterMem_StrucFunc"/>
</dbReference>
<accession>A0ABS6Y0N1</accession>
<name>A0ABS6Y0N1_9FLAO</name>
<evidence type="ECO:0000256" key="2">
    <source>
        <dbReference type="PROSITE-ProRule" id="PRU00473"/>
    </source>
</evidence>
<organism evidence="5 6">
    <name type="scientific">Flavobacterium taihuense</name>
    <dbReference type="NCBI Taxonomy" id="2857508"/>
    <lineage>
        <taxon>Bacteria</taxon>
        <taxon>Pseudomonadati</taxon>
        <taxon>Bacteroidota</taxon>
        <taxon>Flavobacteriia</taxon>
        <taxon>Flavobacteriales</taxon>
        <taxon>Flavobacteriaceae</taxon>
        <taxon>Flavobacterium</taxon>
    </lineage>
</organism>
<feature type="chain" id="PRO_5045718544" evidence="3">
    <location>
        <begin position="22"/>
        <end position="648"/>
    </location>
</feature>
<dbReference type="Pfam" id="PF00691">
    <property type="entry name" value="OmpA"/>
    <property type="match status" value="1"/>
</dbReference>
<dbReference type="PROSITE" id="PS50005">
    <property type="entry name" value="TPR"/>
    <property type="match status" value="1"/>
</dbReference>
<dbReference type="Pfam" id="PF07676">
    <property type="entry name" value="PD40"/>
    <property type="match status" value="2"/>
</dbReference>
<dbReference type="InterPro" id="IPR011659">
    <property type="entry name" value="WD40"/>
</dbReference>
<feature type="signal peptide" evidence="3">
    <location>
        <begin position="1"/>
        <end position="21"/>
    </location>
</feature>
<evidence type="ECO:0000256" key="1">
    <source>
        <dbReference type="PROSITE-ProRule" id="PRU00339"/>
    </source>
</evidence>
<dbReference type="CDD" id="cd07185">
    <property type="entry name" value="OmpA_C-like"/>
    <property type="match status" value="1"/>
</dbReference>